<keyword evidence="3 8" id="KW-0813">Transport</keyword>
<feature type="transmembrane region" description="Helical" evidence="8">
    <location>
        <begin position="303"/>
        <end position="325"/>
    </location>
</feature>
<keyword evidence="6 8" id="KW-1133">Transmembrane helix</keyword>
<keyword evidence="10" id="KW-1185">Reference proteome</keyword>
<accession>A0A1I3XG03</accession>
<dbReference type="STRING" id="115433.SAMN05421835_11578"/>
<feature type="transmembrane region" description="Helical" evidence="8">
    <location>
        <begin position="258"/>
        <end position="283"/>
    </location>
</feature>
<evidence type="ECO:0000256" key="1">
    <source>
        <dbReference type="ARBA" id="ARBA00004127"/>
    </source>
</evidence>
<evidence type="ECO:0000256" key="6">
    <source>
        <dbReference type="ARBA" id="ARBA00022989"/>
    </source>
</evidence>
<proteinExistence type="inferred from homology"/>
<dbReference type="GO" id="GO:0015099">
    <property type="term" value="F:nickel cation transmembrane transporter activity"/>
    <property type="evidence" value="ECO:0007669"/>
    <property type="project" value="UniProtKB-UniRule"/>
</dbReference>
<evidence type="ECO:0000256" key="4">
    <source>
        <dbReference type="ARBA" id="ARBA00022596"/>
    </source>
</evidence>
<evidence type="ECO:0000313" key="10">
    <source>
        <dbReference type="Proteomes" id="UP000199025"/>
    </source>
</evidence>
<keyword evidence="7 8" id="KW-0472">Membrane</keyword>
<sequence>MDRTPVTLVVVGVVVLALHVLGAGLLLSTYPAVVPLGVAAYALGLRHAFDADHITAIDNTTRTLMEGGRRPISLGFWFSLGHSTVVLTLTVVLALGSGTLSRALSDDGSVLHEMTGVVGTGVSALFLYVIAGANLVLLLSTWRRYRRLRRGSAELAELAANTAPRGLLTRVFGRVIKAVRAPWQMYPLGLLFGLGFDTATEVGLLVLAATTATAGLPWYALLALPILFAAGMSLLDTLDGVLMRYAYGWAFARPGRRLRYNLVVTSVSVVVAVSVGTVEIVSFAGERLGLDGPFSRWVSRLDLNTVGCVVVVLFAVLWSSALVLWRRRNPRTPVAADG</sequence>
<keyword evidence="5 8" id="KW-0812">Transmembrane</keyword>
<dbReference type="RefSeq" id="WP_177228839.1">
    <property type="nucleotide sequence ID" value="NZ_CBDQZW010000031.1"/>
</dbReference>
<dbReference type="PANTHER" id="PTHR31611">
    <property type="entry name" value="HIGH-AFFINITY NICKEL TRANSPORT PROTEIN NIC1"/>
    <property type="match status" value="1"/>
</dbReference>
<evidence type="ECO:0000256" key="8">
    <source>
        <dbReference type="RuleBase" id="RU362101"/>
    </source>
</evidence>
<feature type="transmembrane region" description="Helical" evidence="8">
    <location>
        <begin position="216"/>
        <end position="238"/>
    </location>
</feature>
<evidence type="ECO:0000256" key="5">
    <source>
        <dbReference type="ARBA" id="ARBA00022692"/>
    </source>
</evidence>
<organism evidence="9 10">
    <name type="scientific">Amycolatopsis sacchari</name>
    <dbReference type="NCBI Taxonomy" id="115433"/>
    <lineage>
        <taxon>Bacteria</taxon>
        <taxon>Bacillati</taxon>
        <taxon>Actinomycetota</taxon>
        <taxon>Actinomycetes</taxon>
        <taxon>Pseudonocardiales</taxon>
        <taxon>Pseudonocardiaceae</taxon>
        <taxon>Amycolatopsis</taxon>
    </lineage>
</organism>
<comment type="subcellular location">
    <subcellularLocation>
        <location evidence="8">Cell membrane</location>
        <topology evidence="8">Multi-pass membrane protein</topology>
    </subcellularLocation>
    <subcellularLocation>
        <location evidence="1">Endomembrane system</location>
        <topology evidence="1">Multi-pass membrane protein</topology>
    </subcellularLocation>
</comment>
<evidence type="ECO:0000256" key="2">
    <source>
        <dbReference type="ARBA" id="ARBA00010892"/>
    </source>
</evidence>
<name>A0A1I3XG03_9PSEU</name>
<dbReference type="InterPro" id="IPR004688">
    <property type="entry name" value="Ni/Co_transpt"/>
</dbReference>
<evidence type="ECO:0000313" key="9">
    <source>
        <dbReference type="EMBL" id="SFK18445.1"/>
    </source>
</evidence>
<keyword evidence="4" id="KW-0533">Nickel</keyword>
<gene>
    <name evidence="9" type="ORF">SAMN05421835_11578</name>
</gene>
<dbReference type="Pfam" id="PF03824">
    <property type="entry name" value="NicO"/>
    <property type="match status" value="1"/>
</dbReference>
<evidence type="ECO:0000256" key="7">
    <source>
        <dbReference type="ARBA" id="ARBA00023136"/>
    </source>
</evidence>
<evidence type="ECO:0000256" key="3">
    <source>
        <dbReference type="ARBA" id="ARBA00022448"/>
    </source>
</evidence>
<feature type="transmembrane region" description="Helical" evidence="8">
    <location>
        <begin position="74"/>
        <end position="96"/>
    </location>
</feature>
<dbReference type="GO" id="GO:0005886">
    <property type="term" value="C:plasma membrane"/>
    <property type="evidence" value="ECO:0007669"/>
    <property type="project" value="UniProtKB-SubCell"/>
</dbReference>
<dbReference type="GO" id="GO:0012505">
    <property type="term" value="C:endomembrane system"/>
    <property type="evidence" value="ECO:0007669"/>
    <property type="project" value="UniProtKB-SubCell"/>
</dbReference>
<dbReference type="EMBL" id="FORP01000015">
    <property type="protein sequence ID" value="SFK18445.1"/>
    <property type="molecule type" value="Genomic_DNA"/>
</dbReference>
<feature type="transmembrane region" description="Helical" evidence="8">
    <location>
        <begin position="186"/>
        <end position="210"/>
    </location>
</feature>
<protein>
    <recommendedName>
        <fullName evidence="8">Nickel/cobalt efflux system</fullName>
    </recommendedName>
</protein>
<dbReference type="PANTHER" id="PTHR31611:SF0">
    <property type="entry name" value="HIGH-AFFINITY NICKEL TRANSPORT PROTEIN NIC1"/>
    <property type="match status" value="1"/>
</dbReference>
<dbReference type="Proteomes" id="UP000199025">
    <property type="component" value="Unassembled WGS sequence"/>
</dbReference>
<reference evidence="9 10" key="1">
    <citation type="submission" date="2016-10" db="EMBL/GenBank/DDBJ databases">
        <authorList>
            <person name="de Groot N.N."/>
        </authorList>
    </citation>
    <scope>NUCLEOTIDE SEQUENCE [LARGE SCALE GENOMIC DNA]</scope>
    <source>
        <strain evidence="9 10">DSM 44468</strain>
    </source>
</reference>
<comment type="similarity">
    <text evidence="2 8">Belongs to the NiCoT transporter (TC 2.A.52) family.</text>
</comment>
<feature type="transmembrane region" description="Helical" evidence="8">
    <location>
        <begin position="116"/>
        <end position="140"/>
    </location>
</feature>
<dbReference type="NCBIfam" id="TIGR00802">
    <property type="entry name" value="nico"/>
    <property type="match status" value="1"/>
</dbReference>
<dbReference type="AlphaFoldDB" id="A0A1I3XG03"/>
<dbReference type="InterPro" id="IPR011541">
    <property type="entry name" value="Ni/Co_transpt_high_affinity"/>
</dbReference>
<feature type="transmembrane region" description="Helical" evidence="8">
    <location>
        <begin position="6"/>
        <end position="27"/>
    </location>
</feature>